<gene>
    <name evidence="2" type="ORF">LCGC14_2060810</name>
</gene>
<dbReference type="PANTHER" id="PTHR47962:SF5">
    <property type="entry name" value="ATP-DEPENDENT HELICASE LHR-RELATED"/>
    <property type="match status" value="1"/>
</dbReference>
<dbReference type="AlphaFoldDB" id="A0A0F9F8N8"/>
<dbReference type="Pfam" id="PF00270">
    <property type="entry name" value="DEAD"/>
    <property type="match status" value="1"/>
</dbReference>
<evidence type="ECO:0000259" key="1">
    <source>
        <dbReference type="PROSITE" id="PS51192"/>
    </source>
</evidence>
<name>A0A0F9F8N8_9ZZZZ</name>
<dbReference type="EMBL" id="LAZR01024526">
    <property type="protein sequence ID" value="KKL74846.1"/>
    <property type="molecule type" value="Genomic_DNA"/>
</dbReference>
<dbReference type="PANTHER" id="PTHR47962">
    <property type="entry name" value="ATP-DEPENDENT HELICASE LHR-RELATED-RELATED"/>
    <property type="match status" value="1"/>
</dbReference>
<comment type="caution">
    <text evidence="2">The sequence shown here is derived from an EMBL/GenBank/DDBJ whole genome shotgun (WGS) entry which is preliminary data.</text>
</comment>
<evidence type="ECO:0000313" key="2">
    <source>
        <dbReference type="EMBL" id="KKL74846.1"/>
    </source>
</evidence>
<dbReference type="GO" id="GO:0005524">
    <property type="term" value="F:ATP binding"/>
    <property type="evidence" value="ECO:0007669"/>
    <property type="project" value="InterPro"/>
</dbReference>
<feature type="non-terminal residue" evidence="2">
    <location>
        <position position="1"/>
    </location>
</feature>
<protein>
    <recommendedName>
        <fullName evidence="1">Helicase ATP-binding domain-containing protein</fullName>
    </recommendedName>
</protein>
<dbReference type="GO" id="GO:0003677">
    <property type="term" value="F:DNA binding"/>
    <property type="evidence" value="ECO:0007669"/>
    <property type="project" value="TreeGrafter"/>
</dbReference>
<feature type="domain" description="Helicase ATP-binding" evidence="1">
    <location>
        <begin position="1"/>
        <end position="109"/>
    </location>
</feature>
<dbReference type="InterPro" id="IPR052511">
    <property type="entry name" value="ATP-dep_Helicase"/>
</dbReference>
<feature type="non-terminal residue" evidence="2">
    <location>
        <position position="703"/>
    </location>
</feature>
<reference evidence="2" key="1">
    <citation type="journal article" date="2015" name="Nature">
        <title>Complex archaea that bridge the gap between prokaryotes and eukaryotes.</title>
        <authorList>
            <person name="Spang A."/>
            <person name="Saw J.H."/>
            <person name="Jorgensen S.L."/>
            <person name="Zaremba-Niedzwiedzka K."/>
            <person name="Martijn J."/>
            <person name="Lind A.E."/>
            <person name="van Eijk R."/>
            <person name="Schleper C."/>
            <person name="Guy L."/>
            <person name="Ettema T.J."/>
        </authorList>
    </citation>
    <scope>NUCLEOTIDE SEQUENCE</scope>
</reference>
<dbReference type="SUPFAM" id="SSF52540">
    <property type="entry name" value="P-loop containing nucleoside triphosphate hydrolases"/>
    <property type="match status" value="1"/>
</dbReference>
<dbReference type="InterPro" id="IPR014001">
    <property type="entry name" value="Helicase_ATP-bd"/>
</dbReference>
<proteinExistence type="predicted"/>
<sequence length="703" mass="80320">YTGQENEQAREQILQHPPDILLTNYVMLELILTRIEERRLVEHAGNLRFLVFDELHTYRGRQGADIAMLVRRCREAFQSKSLHCVGTSATMASTGDSREQVRVVADVVSQVFGEEIPQQNVIGETLRRTTSEYDFANETVLEKLRACIESEAEPNTEYDAFREIPLASWIEETFGLKREEGTGRLVRQTPQPLKGKDGAAAKLATLTGCTGEQCEAAIQRYLYAGSESKDPETEFPLFAFRLHQFITRGDTVWASLEEEDKRFVTLRGQQYVPGDRNRILLPLVFCRHCGQPYYRVDRPSHGQPGPMLSREDFSRTVSDNVESGYLYLSSANPWPEDIDEWVHRVPEDWIEFRRGEPAIKRNKPVPELMMLGTNGENDPDGLQVAFVKAPFKFCLNPDCRVAYNARQSSDLGKLATIGVDGRSTATTILALSTILKLRVDESLEPDAKKLLSFTDNRQDASLQAGHFNDFVEVGLIRSGLYRAMVRLGEVGLRYDELVHHVERALDLPSYLFANDPDLRGPALEETRRALRSMLAYYLYRDLERGWRVTSPNLEQCGLLEFEYMAIDDVASDQSIWEEKNAHAALVAATPKQRKHVIRILLDHLRRSLAVKEDSLNPTYQERISEQSRQRLREPWVMEDAQDMIHAGVAWPRVRMDRERQEDVCISPRSNFGQFLRRSDILPDLGERLSLEDTAGIILSLFQR</sequence>
<dbReference type="Gene3D" id="3.40.50.300">
    <property type="entry name" value="P-loop containing nucleotide triphosphate hydrolases"/>
    <property type="match status" value="1"/>
</dbReference>
<dbReference type="InterPro" id="IPR027417">
    <property type="entry name" value="P-loop_NTPase"/>
</dbReference>
<dbReference type="PROSITE" id="PS51192">
    <property type="entry name" value="HELICASE_ATP_BIND_1"/>
    <property type="match status" value="1"/>
</dbReference>
<dbReference type="InterPro" id="IPR011545">
    <property type="entry name" value="DEAD/DEAH_box_helicase_dom"/>
</dbReference>
<accession>A0A0F9F8N8</accession>
<organism evidence="2">
    <name type="scientific">marine sediment metagenome</name>
    <dbReference type="NCBI Taxonomy" id="412755"/>
    <lineage>
        <taxon>unclassified sequences</taxon>
        <taxon>metagenomes</taxon>
        <taxon>ecological metagenomes</taxon>
    </lineage>
</organism>
<dbReference type="GO" id="GO:0016887">
    <property type="term" value="F:ATP hydrolysis activity"/>
    <property type="evidence" value="ECO:0007669"/>
    <property type="project" value="TreeGrafter"/>
</dbReference>